<reference evidence="2 3" key="1">
    <citation type="submission" date="2016-10" db="EMBL/GenBank/DDBJ databases">
        <authorList>
            <person name="de Groot N.N."/>
        </authorList>
    </citation>
    <scope>NUCLEOTIDE SEQUENCE [LARGE SCALE GENOMIC DNA]</scope>
    <source>
        <strain evidence="2 3">CGMCC 1.7659</strain>
    </source>
</reference>
<evidence type="ECO:0000256" key="1">
    <source>
        <dbReference type="SAM" id="MobiDB-lite"/>
    </source>
</evidence>
<evidence type="ECO:0000313" key="2">
    <source>
        <dbReference type="EMBL" id="SFN46977.1"/>
    </source>
</evidence>
<name>A0A1I4Z9W1_9GAMM</name>
<keyword evidence="3" id="KW-1185">Reference proteome</keyword>
<organism evidence="2 3">
    <name type="scientific">Dokdonella immobilis</name>
    <dbReference type="NCBI Taxonomy" id="578942"/>
    <lineage>
        <taxon>Bacteria</taxon>
        <taxon>Pseudomonadati</taxon>
        <taxon>Pseudomonadota</taxon>
        <taxon>Gammaproteobacteria</taxon>
        <taxon>Lysobacterales</taxon>
        <taxon>Rhodanobacteraceae</taxon>
        <taxon>Dokdonella</taxon>
    </lineage>
</organism>
<feature type="compositionally biased region" description="Low complexity" evidence="1">
    <location>
        <begin position="173"/>
        <end position="182"/>
    </location>
</feature>
<feature type="region of interest" description="Disordered" evidence="1">
    <location>
        <begin position="29"/>
        <end position="50"/>
    </location>
</feature>
<dbReference type="Proteomes" id="UP000198575">
    <property type="component" value="Unassembled WGS sequence"/>
</dbReference>
<accession>A0A1I4Z9W1</accession>
<feature type="region of interest" description="Disordered" evidence="1">
    <location>
        <begin position="139"/>
        <end position="183"/>
    </location>
</feature>
<sequence length="224" mass="23842">MVSARLQSTNTVIARYATNAFGGRVCKAGSKGQCPRGPGNTDPADTGSGPFSQYVNDDAGHLLGEYTEAGALIAEHVWLDDTPVALIKPIEWAASHGGQNAGNVAVFAVEPDHLDTPRVIVNASHQTVWRWDSSPFGDAAATRQPTKHRPAWPHSATACASPASSTTRRRRATTTTSGTMSRGPGGIWSRIRLGNGVIYKPTNSFVRRLCVARTGAVLPWKSNP</sequence>
<evidence type="ECO:0000313" key="3">
    <source>
        <dbReference type="Proteomes" id="UP000198575"/>
    </source>
</evidence>
<dbReference type="STRING" id="578942.SAMN05216289_1243"/>
<proteinExistence type="predicted"/>
<dbReference type="AlphaFoldDB" id="A0A1I4Z9W1"/>
<feature type="compositionally biased region" description="Low complexity" evidence="1">
    <location>
        <begin position="155"/>
        <end position="166"/>
    </location>
</feature>
<dbReference type="EMBL" id="FOVF01000024">
    <property type="protein sequence ID" value="SFN46977.1"/>
    <property type="molecule type" value="Genomic_DNA"/>
</dbReference>
<gene>
    <name evidence="2" type="ORF">SAMN05216289_1243</name>
</gene>
<dbReference type="Gene3D" id="2.180.10.10">
    <property type="entry name" value="RHS repeat-associated core"/>
    <property type="match status" value="1"/>
</dbReference>
<protein>
    <submittedName>
        <fullName evidence="2">Uncharacterized protein</fullName>
    </submittedName>
</protein>